<feature type="region of interest" description="Disordered" evidence="9">
    <location>
        <begin position="1"/>
        <end position="25"/>
    </location>
</feature>
<reference evidence="12" key="1">
    <citation type="journal article" date="2021" name="Open Biol.">
        <title>Shared evolutionary footprints suggest mitochondrial oxidative damage underlies multiple complex I losses in fungi.</title>
        <authorList>
            <person name="Schikora-Tamarit M.A."/>
            <person name="Marcet-Houben M."/>
            <person name="Nosek J."/>
            <person name="Gabaldon T."/>
        </authorList>
    </citation>
    <scope>NUCLEOTIDE SEQUENCE</scope>
    <source>
        <strain evidence="12">CBS6075</strain>
    </source>
</reference>
<evidence type="ECO:0000256" key="1">
    <source>
        <dbReference type="ARBA" id="ARBA00004395"/>
    </source>
</evidence>
<keyword evidence="4" id="KW-0813">Transport</keyword>
<evidence type="ECO:0000256" key="7">
    <source>
        <dbReference type="ARBA" id="ARBA00023136"/>
    </source>
</evidence>
<evidence type="ECO:0000256" key="8">
    <source>
        <dbReference type="ARBA" id="ARBA00031339"/>
    </source>
</evidence>
<dbReference type="PANTHER" id="PTHR13302:SF8">
    <property type="entry name" value="CONSERVED OLIGOMERIC GOLGI COMPLEX SUBUNIT 3"/>
    <property type="match status" value="1"/>
</dbReference>
<dbReference type="InterPro" id="IPR007265">
    <property type="entry name" value="COG_su3"/>
</dbReference>
<dbReference type="PANTHER" id="PTHR13302">
    <property type="entry name" value="CONSERVED OLIGOMERIC GOLGI COMPLEX COMPONENT 3"/>
    <property type="match status" value="1"/>
</dbReference>
<dbReference type="EMBL" id="JAEUBE010000375">
    <property type="protein sequence ID" value="KAH3663324.1"/>
    <property type="molecule type" value="Genomic_DNA"/>
</dbReference>
<evidence type="ECO:0000259" key="10">
    <source>
        <dbReference type="Pfam" id="PF04136"/>
    </source>
</evidence>
<protein>
    <recommendedName>
        <fullName evidence="3">Conserved oligomeric Golgi complex subunit 3</fullName>
    </recommendedName>
    <alternativeName>
        <fullName evidence="8">Component of oligomeric Golgi complex 3</fullName>
    </alternativeName>
</protein>
<dbReference type="GO" id="GO:0005801">
    <property type="term" value="C:cis-Golgi network"/>
    <property type="evidence" value="ECO:0007669"/>
    <property type="project" value="InterPro"/>
</dbReference>
<dbReference type="GO" id="GO:0017119">
    <property type="term" value="C:Golgi transport complex"/>
    <property type="evidence" value="ECO:0007669"/>
    <property type="project" value="TreeGrafter"/>
</dbReference>
<comment type="caution">
    <text evidence="12">The sequence shown here is derived from an EMBL/GenBank/DDBJ whole genome shotgun (WGS) entry which is preliminary data.</text>
</comment>
<accession>A0A9P8P1F2</accession>
<dbReference type="Pfam" id="PF04136">
    <property type="entry name" value="COG3_N"/>
    <property type="match status" value="1"/>
</dbReference>
<dbReference type="OrthoDB" id="296793at2759"/>
<keyword evidence="5" id="KW-0653">Protein transport</keyword>
<dbReference type="RefSeq" id="XP_046059747.1">
    <property type="nucleotide sequence ID" value="XM_046206485.1"/>
</dbReference>
<dbReference type="Pfam" id="PF20671">
    <property type="entry name" value="COG3_C"/>
    <property type="match status" value="1"/>
</dbReference>
<dbReference type="GO" id="GO:0007030">
    <property type="term" value="P:Golgi organization"/>
    <property type="evidence" value="ECO:0007669"/>
    <property type="project" value="TreeGrafter"/>
</dbReference>
<dbReference type="InterPro" id="IPR048685">
    <property type="entry name" value="COG3_C"/>
</dbReference>
<evidence type="ECO:0000313" key="12">
    <source>
        <dbReference type="EMBL" id="KAH3663324.1"/>
    </source>
</evidence>
<proteinExistence type="inferred from homology"/>
<dbReference type="InterPro" id="IPR048320">
    <property type="entry name" value="COG3_N"/>
</dbReference>
<keyword evidence="6" id="KW-0333">Golgi apparatus</keyword>
<evidence type="ECO:0000256" key="4">
    <source>
        <dbReference type="ARBA" id="ARBA00022448"/>
    </source>
</evidence>
<evidence type="ECO:0000256" key="9">
    <source>
        <dbReference type="SAM" id="MobiDB-lite"/>
    </source>
</evidence>
<dbReference type="AlphaFoldDB" id="A0A9P8P1F2"/>
<dbReference type="Proteomes" id="UP000769157">
    <property type="component" value="Unassembled WGS sequence"/>
</dbReference>
<dbReference type="GO" id="GO:0006914">
    <property type="term" value="P:autophagy"/>
    <property type="evidence" value="ECO:0007669"/>
    <property type="project" value="TreeGrafter"/>
</dbReference>
<evidence type="ECO:0000313" key="13">
    <source>
        <dbReference type="Proteomes" id="UP000769157"/>
    </source>
</evidence>
<name>A0A9P8P1F2_9ASCO</name>
<keyword evidence="13" id="KW-1185">Reference proteome</keyword>
<feature type="domain" description="Conserved oligomeric Golgi complex subunit 3 N-terminal" evidence="10">
    <location>
        <begin position="108"/>
        <end position="255"/>
    </location>
</feature>
<evidence type="ECO:0000256" key="3">
    <source>
        <dbReference type="ARBA" id="ARBA00020976"/>
    </source>
</evidence>
<sequence length="851" mass="98518">MRRRGSSVSDNKTRRSRAGSVASTTSLGAVTVDSIALEQKKPRGRSKSLTSVPSSTVDSDVSITFPLSTKERQQVWESCFTDYNNDFLLSVDDQWLIDESTSHEVLEFQSYLKYNHKENKGFLDETNAVIRDLNKLLVIGDQVTLQTVDFQTKSTQLIEEIDQMDTLHQELAKNLTVFESLDPIVQTLNTSSSVSIVTKDSFRTDILEELDKCLDFVHDPKNSSYKEISAYKHRFKQCMIRALSLVRNYINTGIRELEADLQQRINEKKKESGMISASVSVLVDAVVYIQFEHDLVEYKPCFEELYKRAVKMQDSEYLGLLNDCYNQYFKSRSNLLNPIIQQHVAAQDTSKDCIQLAQSNIAYFIKTMEREYEMFKNLFLLEPSKCTEEVDNSTNMLSLTKWFEQLLDPLYYLLRNKIIRENSISELCELISILQNYFDVEDLDNSTRFDESDMYHHEAPLQEKIQLGELFRPILEDTQTRLVFRVQVYVDKFIVSYKKTGRELTIGHRRKLSVDDPINDETLTRPDRELDRGESIFSLDNTALTPENLKFVYPPIVNAVKLLMKIYQLLNQGVFDDLANAVVHLSILSMHSNFGTVPGVEAKLYEIKSLMFLREYIATFEIEHARRETELDFSGIQKLFNRFIRGQNTKSDIDNNFSAAAAEDPDENRFFNLLLGTVPKVVNDFVDCRYEIQMALRNAVHEFINESAKPFVTPLETYPEQPLKKVVDKFMRTLKNELPRLKPRILLYLEDDRILNFLLDGIQENVIKAYETFYSKAESEKSRDVEYLLDVDVIISMWADLVSEMIDLDDPELVLDVYSDDDEYDNMVSENGDVSNLNLDSFRQHDNSIIR</sequence>
<evidence type="ECO:0000256" key="5">
    <source>
        <dbReference type="ARBA" id="ARBA00022927"/>
    </source>
</evidence>
<comment type="similarity">
    <text evidence="2">Belongs to the COG3 family.</text>
</comment>
<reference evidence="12" key="2">
    <citation type="submission" date="2021-01" db="EMBL/GenBank/DDBJ databases">
        <authorList>
            <person name="Schikora-Tamarit M.A."/>
        </authorList>
    </citation>
    <scope>NUCLEOTIDE SEQUENCE</scope>
    <source>
        <strain evidence="12">CBS6075</strain>
    </source>
</reference>
<feature type="compositionally biased region" description="Polar residues" evidence="9">
    <location>
        <begin position="1"/>
        <end position="10"/>
    </location>
</feature>
<keyword evidence="7" id="KW-0472">Membrane</keyword>
<dbReference type="GO" id="GO:0032258">
    <property type="term" value="P:cytoplasm to vacuole targeting by the Cvt pathway"/>
    <property type="evidence" value="ECO:0007669"/>
    <property type="project" value="TreeGrafter"/>
</dbReference>
<organism evidence="12 13">
    <name type="scientific">Ogataea philodendri</name>
    <dbReference type="NCBI Taxonomy" id="1378263"/>
    <lineage>
        <taxon>Eukaryota</taxon>
        <taxon>Fungi</taxon>
        <taxon>Dikarya</taxon>
        <taxon>Ascomycota</taxon>
        <taxon>Saccharomycotina</taxon>
        <taxon>Pichiomycetes</taxon>
        <taxon>Pichiales</taxon>
        <taxon>Pichiaceae</taxon>
        <taxon>Ogataea</taxon>
    </lineage>
</organism>
<evidence type="ECO:0000259" key="11">
    <source>
        <dbReference type="Pfam" id="PF20671"/>
    </source>
</evidence>
<dbReference type="GeneID" id="70237278"/>
<evidence type="ECO:0000256" key="6">
    <source>
        <dbReference type="ARBA" id="ARBA00023034"/>
    </source>
</evidence>
<feature type="domain" description="Conserved oligomeric Golgi complex subunit 3 C-terminal" evidence="11">
    <location>
        <begin position="284"/>
        <end position="636"/>
    </location>
</feature>
<comment type="subcellular location">
    <subcellularLocation>
        <location evidence="1">Golgi apparatus membrane</location>
        <topology evidence="1">Peripheral membrane protein</topology>
    </subcellularLocation>
</comment>
<gene>
    <name evidence="12" type="ORF">OGAPHI_005314</name>
</gene>
<dbReference type="GO" id="GO:0006891">
    <property type="term" value="P:intra-Golgi vesicle-mediated transport"/>
    <property type="evidence" value="ECO:0007669"/>
    <property type="project" value="TreeGrafter"/>
</dbReference>
<dbReference type="GO" id="GO:0000139">
    <property type="term" value="C:Golgi membrane"/>
    <property type="evidence" value="ECO:0007669"/>
    <property type="project" value="UniProtKB-SubCell"/>
</dbReference>
<evidence type="ECO:0000256" key="2">
    <source>
        <dbReference type="ARBA" id="ARBA00009936"/>
    </source>
</evidence>